<dbReference type="InterPro" id="IPR014710">
    <property type="entry name" value="RmlC-like_jellyroll"/>
</dbReference>
<reference evidence="2" key="1">
    <citation type="submission" date="2018-06" db="EMBL/GenBank/DDBJ databases">
        <authorList>
            <person name="Zhirakovskaya E."/>
        </authorList>
    </citation>
    <scope>NUCLEOTIDE SEQUENCE</scope>
</reference>
<dbReference type="GO" id="GO:0003700">
    <property type="term" value="F:DNA-binding transcription factor activity"/>
    <property type="evidence" value="ECO:0007669"/>
    <property type="project" value="TreeGrafter"/>
</dbReference>
<dbReference type="AlphaFoldDB" id="A0A3B0YCP3"/>
<feature type="domain" description="Cyclic nucleotide-binding" evidence="1">
    <location>
        <begin position="34"/>
        <end position="132"/>
    </location>
</feature>
<evidence type="ECO:0000313" key="2">
    <source>
        <dbReference type="EMBL" id="VAW71949.1"/>
    </source>
</evidence>
<dbReference type="GO" id="GO:0005829">
    <property type="term" value="C:cytosol"/>
    <property type="evidence" value="ECO:0007669"/>
    <property type="project" value="TreeGrafter"/>
</dbReference>
<evidence type="ECO:0000259" key="1">
    <source>
        <dbReference type="PROSITE" id="PS50042"/>
    </source>
</evidence>
<dbReference type="SMART" id="SM00100">
    <property type="entry name" value="cNMP"/>
    <property type="match status" value="1"/>
</dbReference>
<organism evidence="2">
    <name type="scientific">hydrothermal vent metagenome</name>
    <dbReference type="NCBI Taxonomy" id="652676"/>
    <lineage>
        <taxon>unclassified sequences</taxon>
        <taxon>metagenomes</taxon>
        <taxon>ecological metagenomes</taxon>
    </lineage>
</organism>
<dbReference type="PANTHER" id="PTHR24567">
    <property type="entry name" value="CRP FAMILY TRANSCRIPTIONAL REGULATORY PROTEIN"/>
    <property type="match status" value="1"/>
</dbReference>
<dbReference type="CDD" id="cd00038">
    <property type="entry name" value="CAP_ED"/>
    <property type="match status" value="1"/>
</dbReference>
<dbReference type="InterPro" id="IPR018490">
    <property type="entry name" value="cNMP-bd_dom_sf"/>
</dbReference>
<dbReference type="PROSITE" id="PS50042">
    <property type="entry name" value="CNMP_BINDING_3"/>
    <property type="match status" value="1"/>
</dbReference>
<protein>
    <recommendedName>
        <fullName evidence="1">Cyclic nucleotide-binding domain-containing protein</fullName>
    </recommendedName>
</protein>
<proteinExistence type="predicted"/>
<dbReference type="Gene3D" id="2.60.120.10">
    <property type="entry name" value="Jelly Rolls"/>
    <property type="match status" value="1"/>
</dbReference>
<dbReference type="EMBL" id="UOFL01000034">
    <property type="protein sequence ID" value="VAW71949.1"/>
    <property type="molecule type" value="Genomic_DNA"/>
</dbReference>
<accession>A0A3B0YCP3</accession>
<dbReference type="Pfam" id="PF00027">
    <property type="entry name" value="cNMP_binding"/>
    <property type="match status" value="1"/>
</dbReference>
<name>A0A3B0YCP3_9ZZZZ</name>
<dbReference type="InterPro" id="IPR000595">
    <property type="entry name" value="cNMP-bd_dom"/>
</dbReference>
<dbReference type="PANTHER" id="PTHR24567:SF74">
    <property type="entry name" value="HTH-TYPE TRANSCRIPTIONAL REGULATOR ARCR"/>
    <property type="match status" value="1"/>
</dbReference>
<dbReference type="InterPro" id="IPR050397">
    <property type="entry name" value="Env_Response_Regulators"/>
</dbReference>
<gene>
    <name evidence="2" type="ORF">MNBD_GAMMA12-2969</name>
</gene>
<sequence length="166" mass="18409">MLARKEEASDGLVLLGMGNAFHDVLCTMLESAHLFRDMEREEIEVLARYAGAYGAKVGTPVFKEGERGSFMCIVVEGRVDIIKAGGKKISTIRPGKTMGEMSVIDGFPYSASAVAVEETKLVYITRANFEKLSDEHPKTAIRFFHQIAKLMSLRLRQTTGILCDYL</sequence>
<dbReference type="SUPFAM" id="SSF51206">
    <property type="entry name" value="cAMP-binding domain-like"/>
    <property type="match status" value="1"/>
</dbReference>